<protein>
    <recommendedName>
        <fullName evidence="1">DUF659 domain-containing protein</fullName>
    </recommendedName>
</protein>
<keyword evidence="3" id="KW-1185">Reference proteome</keyword>
<organism evidence="2 3">
    <name type="scientific">Periplaneta americana</name>
    <name type="common">American cockroach</name>
    <name type="synonym">Blatta americana</name>
    <dbReference type="NCBI Taxonomy" id="6978"/>
    <lineage>
        <taxon>Eukaryota</taxon>
        <taxon>Metazoa</taxon>
        <taxon>Ecdysozoa</taxon>
        <taxon>Arthropoda</taxon>
        <taxon>Hexapoda</taxon>
        <taxon>Insecta</taxon>
        <taxon>Pterygota</taxon>
        <taxon>Neoptera</taxon>
        <taxon>Polyneoptera</taxon>
        <taxon>Dictyoptera</taxon>
        <taxon>Blattodea</taxon>
        <taxon>Blattoidea</taxon>
        <taxon>Blattidae</taxon>
        <taxon>Blattinae</taxon>
        <taxon>Periplaneta</taxon>
    </lineage>
</organism>
<feature type="domain" description="DUF659" evidence="1">
    <location>
        <begin position="365"/>
        <end position="497"/>
    </location>
</feature>
<dbReference type="Proteomes" id="UP001148838">
    <property type="component" value="Unassembled WGS sequence"/>
</dbReference>
<dbReference type="PANTHER" id="PTHR32344">
    <property type="entry name" value="U1-TYPE DOMAIN-CONTAINING PROTEIN"/>
    <property type="match status" value="1"/>
</dbReference>
<dbReference type="Pfam" id="PF04937">
    <property type="entry name" value="DUF659"/>
    <property type="match status" value="1"/>
</dbReference>
<comment type="caution">
    <text evidence="2">The sequence shown here is derived from an EMBL/GenBank/DDBJ whole genome shotgun (WGS) entry which is preliminary data.</text>
</comment>
<proteinExistence type="predicted"/>
<accession>A0ABQ8TPL7</accession>
<reference evidence="2 3" key="1">
    <citation type="journal article" date="2022" name="Allergy">
        <title>Genome assembly and annotation of Periplaneta americana reveal a comprehensive cockroach allergen profile.</title>
        <authorList>
            <person name="Wang L."/>
            <person name="Xiong Q."/>
            <person name="Saelim N."/>
            <person name="Wang L."/>
            <person name="Nong W."/>
            <person name="Wan A.T."/>
            <person name="Shi M."/>
            <person name="Liu X."/>
            <person name="Cao Q."/>
            <person name="Hui J.H.L."/>
            <person name="Sookrung N."/>
            <person name="Leung T.F."/>
            <person name="Tungtrongchitr A."/>
            <person name="Tsui S.K.W."/>
        </authorList>
    </citation>
    <scope>NUCLEOTIDE SEQUENCE [LARGE SCALE GENOMIC DNA]</scope>
    <source>
        <strain evidence="2">PWHHKU_190912</strain>
    </source>
</reference>
<dbReference type="InterPro" id="IPR007021">
    <property type="entry name" value="DUF659"/>
</dbReference>
<sequence length="505" mass="58414">MGESRNAYRVLVGRPEGKRPLGMPRRRWEDNIKIDLRKMGYDGRDWINLAQDRDQWRTYVRAAMNLRIATVLKKRNPSVLLTLMFINFIRKFTNVELADMNMAYGADYSNANEAWRVYVEQHPQRHIPCHATSSRLDQRPRDSGQLLFTTFKSIHVAILHMTCNFLLVLSQSALFTCQLPFSIFCFLNDTTSTRPARLFSVDGIGDKKMVFGEMRPRIRHRLSDIRLTVEEDFERNPTRLQFAAQQLNASQSTHRFSFVNHTIKTVNMPKVRHSVNLKSKLTSYISEFKEDGLSTDNKILFCNLCQCAVSSTQKFLVQQHITTSKHQANKQLNSKQRQLFLTQPTTSNEFLEKYTQHTIPDESTLRKTYAPSIYDETIQKIRDEIKDSSIWVSIDETPDKEGRLVGNVVIGLLSEQYSERILLHCDVLEKCNNKTIVKLFNEAMGILWPKGIMYDNVLFFISDAAPYMVKAGQALSVVYPKLTHFTCVAHAFHRVAEVVRDNFLK</sequence>
<evidence type="ECO:0000259" key="1">
    <source>
        <dbReference type="Pfam" id="PF04937"/>
    </source>
</evidence>
<evidence type="ECO:0000313" key="2">
    <source>
        <dbReference type="EMBL" id="KAJ4448557.1"/>
    </source>
</evidence>
<dbReference type="InterPro" id="IPR033375">
    <property type="entry name" value="Cggbp1"/>
</dbReference>
<gene>
    <name evidence="2" type="ORF">ANN_10575</name>
</gene>
<evidence type="ECO:0000313" key="3">
    <source>
        <dbReference type="Proteomes" id="UP001148838"/>
    </source>
</evidence>
<name>A0ABQ8TPL7_PERAM</name>
<dbReference type="EMBL" id="JAJSOF020000005">
    <property type="protein sequence ID" value="KAJ4448557.1"/>
    <property type="molecule type" value="Genomic_DNA"/>
</dbReference>
<dbReference type="PANTHER" id="PTHR32344:SF1">
    <property type="entry name" value="U1-TYPE DOMAIN-CONTAINING PROTEIN"/>
    <property type="match status" value="1"/>
</dbReference>